<dbReference type="InterPro" id="IPR014001">
    <property type="entry name" value="Helicase_ATP-bd"/>
</dbReference>
<evidence type="ECO:0000256" key="10">
    <source>
        <dbReference type="HAMAP-Rule" id="MF_00442"/>
    </source>
</evidence>
<feature type="domain" description="Helicase C-terminal" evidence="12">
    <location>
        <begin position="214"/>
        <end position="407"/>
    </location>
</feature>
<dbReference type="GO" id="GO:0006281">
    <property type="term" value="P:DNA repair"/>
    <property type="evidence" value="ECO:0007669"/>
    <property type="project" value="UniProtKB-UniRule"/>
</dbReference>
<dbReference type="PROSITE" id="PS51192">
    <property type="entry name" value="HELICASE_ATP_BIND_1"/>
    <property type="match status" value="1"/>
</dbReference>
<accession>A0A8T5GH31</accession>
<dbReference type="InterPro" id="IPR002464">
    <property type="entry name" value="DNA/RNA_helicase_DEAH_CS"/>
</dbReference>
<evidence type="ECO:0000313" key="14">
    <source>
        <dbReference type="Proteomes" id="UP000722459"/>
    </source>
</evidence>
<dbReference type="GO" id="GO:0016818">
    <property type="term" value="F:hydrolase activity, acting on acid anhydrides, in phosphorus-containing anhydrides"/>
    <property type="evidence" value="ECO:0007669"/>
    <property type="project" value="UniProtKB-UniRule"/>
</dbReference>
<keyword evidence="6 10" id="KW-0238">DNA-binding</keyword>
<dbReference type="CDD" id="cd18795">
    <property type="entry name" value="SF2_C_Ski2"/>
    <property type="match status" value="1"/>
</dbReference>
<reference evidence="13" key="1">
    <citation type="journal article" date="2021" name="ISME J.">
        <title>Mercury methylation by metabolically versatile and cosmopolitan marine bacteria.</title>
        <authorList>
            <person name="Lin H."/>
            <person name="Ascher D.B."/>
            <person name="Myung Y."/>
            <person name="Lamborg C.H."/>
            <person name="Hallam S.J."/>
            <person name="Gionfriddo C.M."/>
            <person name="Holt K.E."/>
            <person name="Moreau J.W."/>
        </authorList>
    </citation>
    <scope>NUCLEOTIDE SEQUENCE</scope>
    <source>
        <strain evidence="13">SI075_bin30</strain>
    </source>
</reference>
<comment type="catalytic activity">
    <reaction evidence="10">
        <text>ATP + H2O = ADP + phosphate + H(+)</text>
        <dbReference type="Rhea" id="RHEA:13065"/>
        <dbReference type="ChEBI" id="CHEBI:15377"/>
        <dbReference type="ChEBI" id="CHEBI:15378"/>
        <dbReference type="ChEBI" id="CHEBI:30616"/>
        <dbReference type="ChEBI" id="CHEBI:43474"/>
        <dbReference type="ChEBI" id="CHEBI:456216"/>
        <dbReference type="EC" id="5.6.2.4"/>
    </reaction>
</comment>
<dbReference type="Gene3D" id="1.10.3380.30">
    <property type="match status" value="1"/>
</dbReference>
<dbReference type="PROSITE" id="PS51194">
    <property type="entry name" value="HELICASE_CTER"/>
    <property type="match status" value="1"/>
</dbReference>
<dbReference type="Proteomes" id="UP000722459">
    <property type="component" value="Unassembled WGS sequence"/>
</dbReference>
<evidence type="ECO:0000256" key="1">
    <source>
        <dbReference type="ARBA" id="ARBA00022741"/>
    </source>
</evidence>
<dbReference type="Pfam" id="PF00270">
    <property type="entry name" value="DEAD"/>
    <property type="match status" value="1"/>
</dbReference>
<gene>
    <name evidence="10" type="primary">hel308</name>
    <name evidence="13" type="ORF">HON47_05520</name>
</gene>
<dbReference type="Pfam" id="PF21280">
    <property type="entry name" value="Helicase_dom4_arc"/>
    <property type="match status" value="1"/>
</dbReference>
<dbReference type="PANTHER" id="PTHR47961">
    <property type="entry name" value="DNA POLYMERASE THETA, PUTATIVE (AFU_ORTHOLOGUE AFUA_1G05260)-RELATED"/>
    <property type="match status" value="1"/>
</dbReference>
<evidence type="ECO:0000256" key="3">
    <source>
        <dbReference type="ARBA" id="ARBA00022801"/>
    </source>
</evidence>
<dbReference type="GO" id="GO:0043138">
    <property type="term" value="F:3'-5' DNA helicase activity"/>
    <property type="evidence" value="ECO:0007669"/>
    <property type="project" value="UniProtKB-UniRule"/>
</dbReference>
<name>A0A8T5GH31_9ARCH</name>
<dbReference type="EMBL" id="JABJNZ010000068">
    <property type="protein sequence ID" value="MBT4871007.1"/>
    <property type="molecule type" value="Genomic_DNA"/>
</dbReference>
<keyword evidence="1 10" id="KW-0547">Nucleotide-binding</keyword>
<dbReference type="InterPro" id="IPR048772">
    <property type="entry name" value="Hel308-like_dom4"/>
</dbReference>
<keyword evidence="8 10" id="KW-0413">Isomerase</keyword>
<evidence type="ECO:0000256" key="2">
    <source>
        <dbReference type="ARBA" id="ARBA00022763"/>
    </source>
</evidence>
<dbReference type="SMART" id="SM00487">
    <property type="entry name" value="DEXDc"/>
    <property type="match status" value="1"/>
</dbReference>
<comment type="subunit">
    <text evidence="10">Monomer.</text>
</comment>
<dbReference type="PROSITE" id="PS00690">
    <property type="entry name" value="DEAH_ATP_HELICASE"/>
    <property type="match status" value="1"/>
</dbReference>
<dbReference type="PANTHER" id="PTHR47961:SF10">
    <property type="entry name" value="ATP-DEPENDENT DNA HELICASE HEL308"/>
    <property type="match status" value="1"/>
</dbReference>
<evidence type="ECO:0000256" key="6">
    <source>
        <dbReference type="ARBA" id="ARBA00023125"/>
    </source>
</evidence>
<evidence type="ECO:0000256" key="5">
    <source>
        <dbReference type="ARBA" id="ARBA00022840"/>
    </source>
</evidence>
<keyword evidence="4 10" id="KW-0347">Helicase</keyword>
<evidence type="ECO:0000256" key="7">
    <source>
        <dbReference type="ARBA" id="ARBA00023204"/>
    </source>
</evidence>
<dbReference type="HAMAP" id="MF_00442">
    <property type="entry name" value="Helicase_Hel308"/>
    <property type="match status" value="1"/>
</dbReference>
<dbReference type="SMART" id="SM00490">
    <property type="entry name" value="HELICc"/>
    <property type="match status" value="1"/>
</dbReference>
<dbReference type="Gene3D" id="3.40.50.300">
    <property type="entry name" value="P-loop containing nucleotide triphosphate hydrolases"/>
    <property type="match status" value="2"/>
</dbReference>
<keyword evidence="2 10" id="KW-0227">DNA damage</keyword>
<evidence type="ECO:0000256" key="9">
    <source>
        <dbReference type="ARBA" id="ARBA00034617"/>
    </source>
</evidence>
<dbReference type="SUPFAM" id="SSF158702">
    <property type="entry name" value="Sec63 N-terminal domain-like"/>
    <property type="match status" value="1"/>
</dbReference>
<feature type="domain" description="Helicase ATP-binding" evidence="11">
    <location>
        <begin position="22"/>
        <end position="187"/>
    </location>
</feature>
<dbReference type="InterPro" id="IPR011545">
    <property type="entry name" value="DEAD/DEAH_box_helicase_dom"/>
</dbReference>
<evidence type="ECO:0000259" key="12">
    <source>
        <dbReference type="PROSITE" id="PS51194"/>
    </source>
</evidence>
<comment type="catalytic activity">
    <reaction evidence="9 10">
        <text>Couples ATP hydrolysis with the unwinding of duplex DNA by translocating in the 3'-5' direction.</text>
        <dbReference type="EC" id="5.6.2.4"/>
    </reaction>
</comment>
<dbReference type="SUPFAM" id="SSF52540">
    <property type="entry name" value="P-loop containing nucleoside triphosphate hydrolases"/>
    <property type="match status" value="1"/>
</dbReference>
<dbReference type="InterPro" id="IPR036390">
    <property type="entry name" value="WH_DNA-bd_sf"/>
</dbReference>
<dbReference type="InterPro" id="IPR027417">
    <property type="entry name" value="P-loop_NTPase"/>
</dbReference>
<dbReference type="InterPro" id="IPR022965">
    <property type="entry name" value="Helicase_Hel308"/>
</dbReference>
<keyword evidence="3 10" id="KW-0378">Hydrolase</keyword>
<protein>
    <recommendedName>
        <fullName evidence="10">ATP-dependent DNA helicase Hel308</fullName>
        <ecNumber evidence="10">5.6.2.4</ecNumber>
    </recommendedName>
    <alternativeName>
        <fullName evidence="10">DNA 3'-5' helicase Hel308</fullName>
    </alternativeName>
</protein>
<keyword evidence="5 10" id="KW-0067">ATP-binding</keyword>
<sequence length="689" mass="78409">MDVSKSVLIANNFPKYNPMQEKCLDKLTNSLVVSAPTASGKTIIAELFILEQVINEGKKVIYTCPLRALASEHYKDFKRKYPDITFALSTGDMDSSSSYLKKFDVIFTTYEKLASLLRHKTEWLQRVGCIIVDEIHELDSDRGPVLEIALTQMRNMHKNLNVLGLSATIPNAKELSEWLNAELVKSDFRPVSLKEGVLFESDIEYKDKSTEKGDFEDTVEKNLDEEKQMLVFANSRKRAEGLAKKLSPKTKNIDKEKNQLKLEKISNSVLNALEQPTEQCASLADCIRGGIAFHHAGLVPKQRELVEENFRNGLIKIICATPTLAAGVNTPADVVLIPSLYRYGNFGMELINVREYKQMSGRSGRPKFSTEGKSIVVANNETQKELYLEKYINGDLEGIESKLSNATTLRTHTLALIATGDIYNDKSIWKFFEKTLFAKQTEDIGEIYESVSEIVDELKEFGFVCEKGEYFVCTPLGKRVSDLFLDPKSAFSLINALKDKRDFKDFSYLYAWVNCHEFFPLLNYSKKLESVLWEEYNARMNEIPFSKENLLFDNTAVQKFFSALMMENWISEKREQTLFKDFGLAPGLLFSKTRLIEWLAYSTIELSKVLGEDRHLVHAKKLSLRVKYGVKEELLALVELKGIGRARARKLFSAGITKPSEIRKNVAKVEQLLGKKISENLKRQLKISE</sequence>
<dbReference type="SUPFAM" id="SSF46785">
    <property type="entry name" value="Winged helix' DNA-binding domain"/>
    <property type="match status" value="1"/>
</dbReference>
<comment type="function">
    <text evidence="10">DNA-dependent ATPase and 3'-5' DNA helicase that may be involved in repair of stalled replication forks.</text>
</comment>
<dbReference type="AlphaFoldDB" id="A0A8T5GH31"/>
<evidence type="ECO:0000256" key="4">
    <source>
        <dbReference type="ARBA" id="ARBA00022806"/>
    </source>
</evidence>
<comment type="similarity">
    <text evidence="10">Belongs to the helicase family. Hel308 subfamily.</text>
</comment>
<evidence type="ECO:0000313" key="13">
    <source>
        <dbReference type="EMBL" id="MBT4871007.1"/>
    </source>
</evidence>
<dbReference type="Gene3D" id="1.10.150.20">
    <property type="entry name" value="5' to 3' exonuclease, C-terminal subdomain"/>
    <property type="match status" value="1"/>
</dbReference>
<dbReference type="GO" id="GO:0005524">
    <property type="term" value="F:ATP binding"/>
    <property type="evidence" value="ECO:0007669"/>
    <property type="project" value="UniProtKB-UniRule"/>
</dbReference>
<dbReference type="InterPro" id="IPR001650">
    <property type="entry name" value="Helicase_C-like"/>
</dbReference>
<feature type="binding site" evidence="10">
    <location>
        <position position="20"/>
    </location>
    <ligand>
        <name>ATP</name>
        <dbReference type="ChEBI" id="CHEBI:30616"/>
    </ligand>
</feature>
<organism evidence="13 14">
    <name type="scientific">Candidatus Iainarchaeum sp</name>
    <dbReference type="NCBI Taxonomy" id="3101447"/>
    <lineage>
        <taxon>Archaea</taxon>
        <taxon>Candidatus Iainarchaeota</taxon>
        <taxon>Candidatus Iainarchaeia</taxon>
        <taxon>Candidatus Iainarchaeales</taxon>
        <taxon>Candidatus Iainarchaeaceae</taxon>
        <taxon>Candidatus Iainarchaeum</taxon>
    </lineage>
</organism>
<evidence type="ECO:0000256" key="8">
    <source>
        <dbReference type="ARBA" id="ARBA00023235"/>
    </source>
</evidence>
<dbReference type="EC" id="5.6.2.4" evidence="10"/>
<dbReference type="Pfam" id="PF00271">
    <property type="entry name" value="Helicase_C"/>
    <property type="match status" value="1"/>
</dbReference>
<dbReference type="InterPro" id="IPR050474">
    <property type="entry name" value="Hel308_SKI2-like"/>
</dbReference>
<comment type="caution">
    <text evidence="13">The sequence shown here is derived from an EMBL/GenBank/DDBJ whole genome shotgun (WGS) entry which is preliminary data.</text>
</comment>
<proteinExistence type="inferred from homology"/>
<evidence type="ECO:0000259" key="11">
    <source>
        <dbReference type="PROSITE" id="PS51192"/>
    </source>
</evidence>
<dbReference type="GO" id="GO:0003677">
    <property type="term" value="F:DNA binding"/>
    <property type="evidence" value="ECO:0007669"/>
    <property type="project" value="UniProtKB-UniRule"/>
</dbReference>
<keyword evidence="7 10" id="KW-0234">DNA repair</keyword>